<dbReference type="EMBL" id="LXQA010727152">
    <property type="protein sequence ID" value="MCI67944.1"/>
    <property type="molecule type" value="Genomic_DNA"/>
</dbReference>
<keyword evidence="2" id="KW-1185">Reference proteome</keyword>
<sequence>MAEETILGPDLSEEEMIVLCRQH</sequence>
<protein>
    <submittedName>
        <fullName evidence="1">Uncharacterized protein</fullName>
    </submittedName>
</protein>
<dbReference type="Proteomes" id="UP000265520">
    <property type="component" value="Unassembled WGS sequence"/>
</dbReference>
<accession>A0A392U5C2</accession>
<feature type="non-terminal residue" evidence="1">
    <location>
        <position position="23"/>
    </location>
</feature>
<name>A0A392U5C2_9FABA</name>
<organism evidence="1 2">
    <name type="scientific">Trifolium medium</name>
    <dbReference type="NCBI Taxonomy" id="97028"/>
    <lineage>
        <taxon>Eukaryota</taxon>
        <taxon>Viridiplantae</taxon>
        <taxon>Streptophyta</taxon>
        <taxon>Embryophyta</taxon>
        <taxon>Tracheophyta</taxon>
        <taxon>Spermatophyta</taxon>
        <taxon>Magnoliopsida</taxon>
        <taxon>eudicotyledons</taxon>
        <taxon>Gunneridae</taxon>
        <taxon>Pentapetalae</taxon>
        <taxon>rosids</taxon>
        <taxon>fabids</taxon>
        <taxon>Fabales</taxon>
        <taxon>Fabaceae</taxon>
        <taxon>Papilionoideae</taxon>
        <taxon>50 kb inversion clade</taxon>
        <taxon>NPAAA clade</taxon>
        <taxon>Hologalegina</taxon>
        <taxon>IRL clade</taxon>
        <taxon>Trifolieae</taxon>
        <taxon>Trifolium</taxon>
    </lineage>
</organism>
<comment type="caution">
    <text evidence="1">The sequence shown here is derived from an EMBL/GenBank/DDBJ whole genome shotgun (WGS) entry which is preliminary data.</text>
</comment>
<evidence type="ECO:0000313" key="1">
    <source>
        <dbReference type="EMBL" id="MCI67944.1"/>
    </source>
</evidence>
<reference evidence="1 2" key="1">
    <citation type="journal article" date="2018" name="Front. Plant Sci.">
        <title>Red Clover (Trifolium pratense) and Zigzag Clover (T. medium) - A Picture of Genomic Similarities and Differences.</title>
        <authorList>
            <person name="Dluhosova J."/>
            <person name="Istvanek J."/>
            <person name="Nedelnik J."/>
            <person name="Repkova J."/>
        </authorList>
    </citation>
    <scope>NUCLEOTIDE SEQUENCE [LARGE SCALE GENOMIC DNA]</scope>
    <source>
        <strain evidence="2">cv. 10/8</strain>
        <tissue evidence="1">Leaf</tissue>
    </source>
</reference>
<evidence type="ECO:0000313" key="2">
    <source>
        <dbReference type="Proteomes" id="UP000265520"/>
    </source>
</evidence>
<proteinExistence type="predicted"/>
<dbReference type="AlphaFoldDB" id="A0A392U5C2"/>